<dbReference type="SMART" id="SM00563">
    <property type="entry name" value="PlsC"/>
    <property type="match status" value="1"/>
</dbReference>
<keyword evidence="2 4" id="KW-0012">Acyltransferase</keyword>
<dbReference type="SUPFAM" id="SSF69593">
    <property type="entry name" value="Glycerol-3-phosphate (1)-acyltransferase"/>
    <property type="match status" value="1"/>
</dbReference>
<name>A0A9D1EPU4_9FIRM</name>
<dbReference type="PANTHER" id="PTHR10434">
    <property type="entry name" value="1-ACYL-SN-GLYCEROL-3-PHOSPHATE ACYLTRANSFERASE"/>
    <property type="match status" value="1"/>
</dbReference>
<dbReference type="PANTHER" id="PTHR10434:SF40">
    <property type="entry name" value="1-ACYL-SN-GLYCEROL-3-PHOSPHATE ACYLTRANSFERASE"/>
    <property type="match status" value="1"/>
</dbReference>
<dbReference type="CDD" id="cd07989">
    <property type="entry name" value="LPLAT_AGPAT-like"/>
    <property type="match status" value="1"/>
</dbReference>
<evidence type="ECO:0000256" key="2">
    <source>
        <dbReference type="ARBA" id="ARBA00023315"/>
    </source>
</evidence>
<dbReference type="GO" id="GO:0006654">
    <property type="term" value="P:phosphatidic acid biosynthetic process"/>
    <property type="evidence" value="ECO:0007669"/>
    <property type="project" value="TreeGrafter"/>
</dbReference>
<dbReference type="Proteomes" id="UP000823982">
    <property type="component" value="Unassembled WGS sequence"/>
</dbReference>
<evidence type="ECO:0000313" key="4">
    <source>
        <dbReference type="EMBL" id="HIS25136.1"/>
    </source>
</evidence>
<dbReference type="Pfam" id="PF01553">
    <property type="entry name" value="Acyltransferase"/>
    <property type="match status" value="1"/>
</dbReference>
<dbReference type="GO" id="GO:0003841">
    <property type="term" value="F:1-acylglycerol-3-phosphate O-acyltransferase activity"/>
    <property type="evidence" value="ECO:0007669"/>
    <property type="project" value="TreeGrafter"/>
</dbReference>
<comment type="caution">
    <text evidence="4">The sequence shown here is derived from an EMBL/GenBank/DDBJ whole genome shotgun (WGS) entry which is preliminary data.</text>
</comment>
<keyword evidence="1" id="KW-0808">Transferase</keyword>
<reference evidence="4" key="2">
    <citation type="journal article" date="2021" name="PeerJ">
        <title>Extensive microbial diversity within the chicken gut microbiome revealed by metagenomics and culture.</title>
        <authorList>
            <person name="Gilroy R."/>
            <person name="Ravi A."/>
            <person name="Getino M."/>
            <person name="Pursley I."/>
            <person name="Horton D.L."/>
            <person name="Alikhan N.F."/>
            <person name="Baker D."/>
            <person name="Gharbi K."/>
            <person name="Hall N."/>
            <person name="Watson M."/>
            <person name="Adriaenssens E.M."/>
            <person name="Foster-Nyarko E."/>
            <person name="Jarju S."/>
            <person name="Secka A."/>
            <person name="Antonio M."/>
            <person name="Oren A."/>
            <person name="Chaudhuri R.R."/>
            <person name="La Ragione R."/>
            <person name="Hildebrand F."/>
            <person name="Pallen M.J."/>
        </authorList>
    </citation>
    <scope>NUCLEOTIDE SEQUENCE</scope>
    <source>
        <strain evidence="4">CHK157-1446</strain>
    </source>
</reference>
<evidence type="ECO:0000259" key="3">
    <source>
        <dbReference type="SMART" id="SM00563"/>
    </source>
</evidence>
<accession>A0A9D1EPU4</accession>
<proteinExistence type="predicted"/>
<feature type="domain" description="Phospholipid/glycerol acyltransferase" evidence="3">
    <location>
        <begin position="49"/>
        <end position="162"/>
    </location>
</feature>
<evidence type="ECO:0000256" key="1">
    <source>
        <dbReference type="ARBA" id="ARBA00022679"/>
    </source>
</evidence>
<organism evidence="4 5">
    <name type="scientific">Candidatus Faeciplasma gallinarum</name>
    <dbReference type="NCBI Taxonomy" id="2840799"/>
    <lineage>
        <taxon>Bacteria</taxon>
        <taxon>Bacillati</taxon>
        <taxon>Bacillota</taxon>
        <taxon>Clostridia</taxon>
        <taxon>Eubacteriales</taxon>
        <taxon>Oscillospiraceae</taxon>
        <taxon>Oscillospiraceae incertae sedis</taxon>
        <taxon>Candidatus Faeciplasma</taxon>
    </lineage>
</organism>
<dbReference type="AlphaFoldDB" id="A0A9D1EPU4"/>
<sequence>MGSSKGKKRWMKYRHRVVRNIAYAVLSPYAKIKYGIHVERFKEQGKRPYLILMNHQTAFDQFFIGMTFKGAVYYVASEDLFSNGWVSSLLRWLVAPIPIKKQTADVSAVLACARVAKEGGTIAIAPEGNRTYSGRTGYMNPAIASLAMHLKLPIALVRIEGGYGVQPRWSDVVRKGSMRVGVARVIEPQEYEKMSKQELLSEIETTLRVDEAKADGTYKSAELAQYLERAMYVCPYCGLSEFESRGCEIECKKCGRKIRYGTDKRLSGVGFDFPFEFVGGWYDYQEEFVRKLDLDKYIDSPIYKDTANLSRVIVYKRKERLCENASVELYGDKIIISGEGLEKMILSFDEVSAVTVLGRNKLNIYHGKDLYQLKGGKRFNALKYVNIYYCRKDVRKGDMNGKFLGL</sequence>
<gene>
    <name evidence="4" type="ORF">IAD01_07030</name>
</gene>
<evidence type="ECO:0000313" key="5">
    <source>
        <dbReference type="Proteomes" id="UP000823982"/>
    </source>
</evidence>
<protein>
    <submittedName>
        <fullName evidence="4">1-acyl-sn-glycerol-3-phosphate acyltransferase</fullName>
    </submittedName>
</protein>
<dbReference type="EMBL" id="DVIR01000064">
    <property type="protein sequence ID" value="HIS25136.1"/>
    <property type="molecule type" value="Genomic_DNA"/>
</dbReference>
<reference evidence="4" key="1">
    <citation type="submission" date="2020-10" db="EMBL/GenBank/DDBJ databases">
        <authorList>
            <person name="Gilroy R."/>
        </authorList>
    </citation>
    <scope>NUCLEOTIDE SEQUENCE</scope>
    <source>
        <strain evidence="4">CHK157-1446</strain>
    </source>
</reference>
<dbReference type="InterPro" id="IPR002123">
    <property type="entry name" value="Plipid/glycerol_acylTrfase"/>
</dbReference>